<proteinExistence type="predicted"/>
<organism evidence="1 2">
    <name type="scientific">Nonomuraea turkmeniaca</name>
    <dbReference type="NCBI Taxonomy" id="103838"/>
    <lineage>
        <taxon>Bacteria</taxon>
        <taxon>Bacillati</taxon>
        <taxon>Actinomycetota</taxon>
        <taxon>Actinomycetes</taxon>
        <taxon>Streptosporangiales</taxon>
        <taxon>Streptosporangiaceae</taxon>
        <taxon>Nonomuraea</taxon>
    </lineage>
</organism>
<dbReference type="AlphaFoldDB" id="A0A5S4FAT5"/>
<evidence type="ECO:0000313" key="1">
    <source>
        <dbReference type="EMBL" id="TMR14349.1"/>
    </source>
</evidence>
<dbReference type="OrthoDB" id="3527327at2"/>
<reference evidence="1 2" key="1">
    <citation type="submission" date="2019-05" db="EMBL/GenBank/DDBJ databases">
        <title>Draft genome sequence of Nonomuraea turkmeniaca DSM 43926.</title>
        <authorList>
            <person name="Saricaoglu S."/>
            <person name="Isik K."/>
        </authorList>
    </citation>
    <scope>NUCLEOTIDE SEQUENCE [LARGE SCALE GENOMIC DNA]</scope>
    <source>
        <strain evidence="1 2">DSM 43926</strain>
    </source>
</reference>
<dbReference type="Proteomes" id="UP000309128">
    <property type="component" value="Unassembled WGS sequence"/>
</dbReference>
<dbReference type="RefSeq" id="WP_138669292.1">
    <property type="nucleotide sequence ID" value="NZ_VCKY01000110.1"/>
</dbReference>
<name>A0A5S4FAT5_9ACTN</name>
<dbReference type="EMBL" id="VCKY01000110">
    <property type="protein sequence ID" value="TMR14349.1"/>
    <property type="molecule type" value="Genomic_DNA"/>
</dbReference>
<comment type="caution">
    <text evidence="1">The sequence shown here is derived from an EMBL/GenBank/DDBJ whole genome shotgun (WGS) entry which is preliminary data.</text>
</comment>
<sequence length="82" mass="8758">MNALIPSLSRVHGSANAQATTYKADRQAALGSGFDIDGGVRGGIVLDAFSSINTVARVETAEMHGDDDKWTVTAYVTWAWED</sequence>
<protein>
    <submittedName>
        <fullName evidence="1">Uncharacterized protein</fullName>
    </submittedName>
</protein>
<keyword evidence="2" id="KW-1185">Reference proteome</keyword>
<evidence type="ECO:0000313" key="2">
    <source>
        <dbReference type="Proteomes" id="UP000309128"/>
    </source>
</evidence>
<accession>A0A5S4FAT5</accession>
<gene>
    <name evidence="1" type="ORF">ETD86_28805</name>
</gene>